<comment type="caution">
    <text evidence="2">The sequence shown here is derived from an EMBL/GenBank/DDBJ whole genome shotgun (WGS) entry which is preliminary data.</text>
</comment>
<protein>
    <recommendedName>
        <fullName evidence="1">VWFA domain-containing protein</fullName>
    </recommendedName>
</protein>
<feature type="domain" description="VWFA" evidence="1">
    <location>
        <begin position="135"/>
        <end position="339"/>
    </location>
</feature>
<dbReference type="Pfam" id="PF00092">
    <property type="entry name" value="VWA"/>
    <property type="match status" value="1"/>
</dbReference>
<dbReference type="InterPro" id="IPR036465">
    <property type="entry name" value="vWFA_dom_sf"/>
</dbReference>
<evidence type="ECO:0000259" key="1">
    <source>
        <dbReference type="PROSITE" id="PS50234"/>
    </source>
</evidence>
<sequence>MESLEMDKCWLIDNDSKTRTWAFEKCAWLSWKRGFNTFGVDNNNSCSSDIAPPVAYGSIGCLKSSAPVMTSIPKELVNRMPGETTAEKCAWAARKQRNNLFAMKSGAECAASKVNAAQILAKLESTCSGSKGERELFFVGEYAPCVRVSQKRDIAVVVDLYQQNIQFIVALVDSLAVTKNENHVGVVATQTANAMIKVKFNDKTSQVETALLGEIRGAAKNAGFQPSNSDYDDAITRVQELFTQKNGDRSSAKNVLLVVTDATKEFALATAAAGKINDLKKKGVITVIVGFGDDVTPQTEANLKSAKNVDAAIVINTQDRVKADAEYYQRSVNDILMNMCPA</sequence>
<accession>A0A9X0DD45</accession>
<dbReference type="InterPro" id="IPR002035">
    <property type="entry name" value="VWF_A"/>
</dbReference>
<name>A0A9X0DD45_9CNID</name>
<dbReference type="SUPFAM" id="SSF53300">
    <property type="entry name" value="vWA-like"/>
    <property type="match status" value="1"/>
</dbReference>
<proteinExistence type="predicted"/>
<reference evidence="2" key="1">
    <citation type="submission" date="2023-01" db="EMBL/GenBank/DDBJ databases">
        <title>Genome assembly of the deep-sea coral Lophelia pertusa.</title>
        <authorList>
            <person name="Herrera S."/>
            <person name="Cordes E."/>
        </authorList>
    </citation>
    <scope>NUCLEOTIDE SEQUENCE</scope>
    <source>
        <strain evidence="2">USNM1676648</strain>
        <tissue evidence="2">Polyp</tissue>
    </source>
</reference>
<dbReference type="PROSITE" id="PS50234">
    <property type="entry name" value="VWFA"/>
    <property type="match status" value="1"/>
</dbReference>
<evidence type="ECO:0000313" key="2">
    <source>
        <dbReference type="EMBL" id="KAJ7394363.1"/>
    </source>
</evidence>
<dbReference type="Gene3D" id="3.40.50.410">
    <property type="entry name" value="von Willebrand factor, type A domain"/>
    <property type="match status" value="1"/>
</dbReference>
<dbReference type="Proteomes" id="UP001163046">
    <property type="component" value="Unassembled WGS sequence"/>
</dbReference>
<keyword evidence="3" id="KW-1185">Reference proteome</keyword>
<gene>
    <name evidence="2" type="ORF">OS493_000169</name>
</gene>
<evidence type="ECO:0000313" key="3">
    <source>
        <dbReference type="Proteomes" id="UP001163046"/>
    </source>
</evidence>
<dbReference type="EMBL" id="MU825396">
    <property type="protein sequence ID" value="KAJ7394363.1"/>
    <property type="molecule type" value="Genomic_DNA"/>
</dbReference>
<organism evidence="2 3">
    <name type="scientific">Desmophyllum pertusum</name>
    <dbReference type="NCBI Taxonomy" id="174260"/>
    <lineage>
        <taxon>Eukaryota</taxon>
        <taxon>Metazoa</taxon>
        <taxon>Cnidaria</taxon>
        <taxon>Anthozoa</taxon>
        <taxon>Hexacorallia</taxon>
        <taxon>Scleractinia</taxon>
        <taxon>Caryophylliina</taxon>
        <taxon>Caryophylliidae</taxon>
        <taxon>Desmophyllum</taxon>
    </lineage>
</organism>
<dbReference type="AlphaFoldDB" id="A0A9X0DD45"/>